<dbReference type="SUPFAM" id="SSF52343">
    <property type="entry name" value="Ferredoxin reductase-like, C-terminal NADP-linked domain"/>
    <property type="match status" value="1"/>
</dbReference>
<evidence type="ECO:0000256" key="1">
    <source>
        <dbReference type="ARBA" id="ARBA00006422"/>
    </source>
</evidence>
<evidence type="ECO:0000256" key="2">
    <source>
        <dbReference type="ARBA" id="ARBA00022448"/>
    </source>
</evidence>
<comment type="cofactor">
    <cofactor evidence="11">
        <name>FAD</name>
        <dbReference type="ChEBI" id="CHEBI:57692"/>
    </cofactor>
    <text evidence="11">Binds 1 FAD per subunit.</text>
</comment>
<dbReference type="GO" id="GO:0051537">
    <property type="term" value="F:2 iron, 2 sulfur cluster binding"/>
    <property type="evidence" value="ECO:0007669"/>
    <property type="project" value="UniProtKB-KW"/>
</dbReference>
<keyword evidence="9 12" id="KW-0411">Iron-sulfur</keyword>
<evidence type="ECO:0000259" key="13">
    <source>
        <dbReference type="PROSITE" id="PS51384"/>
    </source>
</evidence>
<dbReference type="SUPFAM" id="SSF63380">
    <property type="entry name" value="Riboflavin synthase domain-like"/>
    <property type="match status" value="1"/>
</dbReference>
<evidence type="ECO:0000256" key="10">
    <source>
        <dbReference type="ARBA" id="ARBA00034078"/>
    </source>
</evidence>
<protein>
    <submittedName>
        <fullName evidence="14">Dihydroorotate dehydrogenase electron transfer subunit</fullName>
    </submittedName>
</protein>
<dbReference type="InterPro" id="IPR039261">
    <property type="entry name" value="FNR_nucleotide-bd"/>
</dbReference>
<name>A0A7V0XFI9_UNCW3</name>
<dbReference type="GO" id="GO:0006221">
    <property type="term" value="P:pyrimidine nucleotide biosynthetic process"/>
    <property type="evidence" value="ECO:0007669"/>
    <property type="project" value="InterPro"/>
</dbReference>
<evidence type="ECO:0000256" key="6">
    <source>
        <dbReference type="ARBA" id="ARBA00022827"/>
    </source>
</evidence>
<dbReference type="AlphaFoldDB" id="A0A7V0XFI9"/>
<reference evidence="14" key="1">
    <citation type="journal article" date="2020" name="mSystems">
        <title>Genome- and Community-Level Interaction Insights into Carbon Utilization and Element Cycling Functions of Hydrothermarchaeota in Hydrothermal Sediment.</title>
        <authorList>
            <person name="Zhou Z."/>
            <person name="Liu Y."/>
            <person name="Xu W."/>
            <person name="Pan J."/>
            <person name="Luo Z.H."/>
            <person name="Li M."/>
        </authorList>
    </citation>
    <scope>NUCLEOTIDE SEQUENCE [LARGE SCALE GENOMIC DNA]</scope>
    <source>
        <strain evidence="14">SpSt-1182</strain>
    </source>
</reference>
<dbReference type="Pfam" id="PF10418">
    <property type="entry name" value="DHODB_Fe-S_bind"/>
    <property type="match status" value="1"/>
</dbReference>
<sequence>MRPVAYPVLARRRLCPDVFLIELDAPGLAQRVKPGQFLNIRVGDGPDPLLRRPLSVCDADEGRVRLAFRVVGRGTALLARTRTGDRLDVLGPLGRPAPAPRNRNVLLVGGGIGIAPLLFTARRLATGNRVHAVLGARTREQLILRREFRALGTKPILTTDDGSLGFPGPVIEPAADAAAKLDRPLVFTCGPKPMLRALVRRLDPVPVWGFIEERMGCGTGICYCCALPRKGGGWVRFCADGPVVLLNEVAW</sequence>
<dbReference type="InterPro" id="IPR017938">
    <property type="entry name" value="Riboflavin_synthase-like_b-brl"/>
</dbReference>
<gene>
    <name evidence="14" type="ORF">ENN51_05345</name>
</gene>
<dbReference type="PIRSF" id="PIRSF006816">
    <property type="entry name" value="Cyc3_hyd_g"/>
    <property type="match status" value="1"/>
</dbReference>
<evidence type="ECO:0000256" key="12">
    <source>
        <dbReference type="PIRSR" id="PIRSR006816-2"/>
    </source>
</evidence>
<dbReference type="GO" id="GO:0016491">
    <property type="term" value="F:oxidoreductase activity"/>
    <property type="evidence" value="ECO:0007669"/>
    <property type="project" value="InterPro"/>
</dbReference>
<comment type="cofactor">
    <cofactor evidence="12">
        <name>[2Fe-2S] cluster</name>
        <dbReference type="ChEBI" id="CHEBI:190135"/>
    </cofactor>
    <text evidence="12">Binds 1 [2Fe-2S] cluster per subunit.</text>
</comment>
<dbReference type="GO" id="GO:0050660">
    <property type="term" value="F:flavin adenine dinucleotide binding"/>
    <property type="evidence" value="ECO:0007669"/>
    <property type="project" value="InterPro"/>
</dbReference>
<evidence type="ECO:0000256" key="7">
    <source>
        <dbReference type="ARBA" id="ARBA00022982"/>
    </source>
</evidence>
<evidence type="ECO:0000313" key="14">
    <source>
        <dbReference type="EMBL" id="HDQ99695.1"/>
    </source>
</evidence>
<feature type="binding site" evidence="11">
    <location>
        <begin position="52"/>
        <end position="55"/>
    </location>
    <ligand>
        <name>FAD</name>
        <dbReference type="ChEBI" id="CHEBI:57692"/>
    </ligand>
</feature>
<evidence type="ECO:0000256" key="8">
    <source>
        <dbReference type="ARBA" id="ARBA00023004"/>
    </source>
</evidence>
<dbReference type="PANTHER" id="PTHR43513:SF3">
    <property type="entry name" value="DIHYDROOROTATE DEHYDROGENASE B (NAD(+)), ELECTRON TRANSFER SUBUNIT-RELATED"/>
    <property type="match status" value="1"/>
</dbReference>
<keyword evidence="4 12" id="KW-0001">2Fe-2S</keyword>
<dbReference type="InterPro" id="IPR019480">
    <property type="entry name" value="Dihydroorotate_DH_Fe-S-bd"/>
</dbReference>
<dbReference type="Proteomes" id="UP000885672">
    <property type="component" value="Unassembled WGS sequence"/>
</dbReference>
<feature type="binding site" evidence="12">
    <location>
        <position position="238"/>
    </location>
    <ligand>
        <name>[2Fe-2S] cluster</name>
        <dbReference type="ChEBI" id="CHEBI:190135"/>
    </ligand>
</feature>
<feature type="binding site" evidence="12">
    <location>
        <position position="222"/>
    </location>
    <ligand>
        <name>[2Fe-2S] cluster</name>
        <dbReference type="ChEBI" id="CHEBI:190135"/>
    </ligand>
</feature>
<dbReference type="Gene3D" id="2.10.240.10">
    <property type="entry name" value="Dihydroorotate dehydrogenase, electron transfer subunit"/>
    <property type="match status" value="1"/>
</dbReference>
<dbReference type="GO" id="GO:0046872">
    <property type="term" value="F:metal ion binding"/>
    <property type="evidence" value="ECO:0007669"/>
    <property type="project" value="UniProtKB-KW"/>
</dbReference>
<dbReference type="PRINTS" id="PR00409">
    <property type="entry name" value="PHDIOXRDTASE"/>
</dbReference>
<feature type="binding site" evidence="12">
    <location>
        <position position="217"/>
    </location>
    <ligand>
        <name>[2Fe-2S] cluster</name>
        <dbReference type="ChEBI" id="CHEBI:190135"/>
    </ligand>
</feature>
<comment type="similarity">
    <text evidence="1">Belongs to the PyrK family.</text>
</comment>
<feature type="binding site" evidence="12">
    <location>
        <position position="225"/>
    </location>
    <ligand>
        <name>[2Fe-2S] cluster</name>
        <dbReference type="ChEBI" id="CHEBI:190135"/>
    </ligand>
</feature>
<organism evidence="14">
    <name type="scientific">candidate division WOR-3 bacterium</name>
    <dbReference type="NCBI Taxonomy" id="2052148"/>
    <lineage>
        <taxon>Bacteria</taxon>
        <taxon>Bacteria division WOR-3</taxon>
    </lineage>
</organism>
<comment type="caution">
    <text evidence="14">The sequence shown here is derived from an EMBL/GenBank/DDBJ whole genome shotgun (WGS) entry which is preliminary data.</text>
</comment>
<keyword evidence="8 12" id="KW-0408">Iron</keyword>
<dbReference type="InterPro" id="IPR037117">
    <property type="entry name" value="Dihydroorotate_DH_ele_sf"/>
</dbReference>
<dbReference type="CDD" id="cd06218">
    <property type="entry name" value="DHOD_e_trans"/>
    <property type="match status" value="1"/>
</dbReference>
<keyword evidence="6 11" id="KW-0274">FAD</keyword>
<keyword evidence="5 12" id="KW-0479">Metal-binding</keyword>
<accession>A0A7V0XFI9</accession>
<comment type="cofactor">
    <cofactor evidence="10">
        <name>[2Fe-2S] cluster</name>
        <dbReference type="ChEBI" id="CHEBI:190135"/>
    </cofactor>
</comment>
<dbReference type="InterPro" id="IPR012165">
    <property type="entry name" value="Cyt_c3_hydrogenase_gsu"/>
</dbReference>
<evidence type="ECO:0000256" key="3">
    <source>
        <dbReference type="ARBA" id="ARBA00022630"/>
    </source>
</evidence>
<dbReference type="EMBL" id="DSBX01000201">
    <property type="protein sequence ID" value="HDQ99695.1"/>
    <property type="molecule type" value="Genomic_DNA"/>
</dbReference>
<evidence type="ECO:0000256" key="5">
    <source>
        <dbReference type="ARBA" id="ARBA00022723"/>
    </source>
</evidence>
<dbReference type="InterPro" id="IPR050353">
    <property type="entry name" value="PyrK_electron_transfer"/>
</dbReference>
<dbReference type="Gene3D" id="2.40.30.10">
    <property type="entry name" value="Translation factors"/>
    <property type="match status" value="1"/>
</dbReference>
<evidence type="ECO:0000256" key="4">
    <source>
        <dbReference type="ARBA" id="ARBA00022714"/>
    </source>
</evidence>
<feature type="binding site" evidence="11">
    <location>
        <begin position="74"/>
        <end position="75"/>
    </location>
    <ligand>
        <name>FAD</name>
        <dbReference type="ChEBI" id="CHEBI:57692"/>
    </ligand>
</feature>
<dbReference type="PROSITE" id="PS51384">
    <property type="entry name" value="FAD_FR"/>
    <property type="match status" value="1"/>
</dbReference>
<proteinExistence type="inferred from homology"/>
<evidence type="ECO:0000256" key="9">
    <source>
        <dbReference type="ARBA" id="ARBA00023014"/>
    </source>
</evidence>
<keyword evidence="3 11" id="KW-0285">Flavoprotein</keyword>
<keyword evidence="2" id="KW-0813">Transport</keyword>
<dbReference type="InterPro" id="IPR017927">
    <property type="entry name" value="FAD-bd_FR_type"/>
</dbReference>
<dbReference type="Gene3D" id="3.40.50.80">
    <property type="entry name" value="Nucleotide-binding domain of ferredoxin-NADP reductase (FNR) module"/>
    <property type="match status" value="1"/>
</dbReference>
<keyword evidence="7" id="KW-0249">Electron transport</keyword>
<dbReference type="Pfam" id="PF00175">
    <property type="entry name" value="NAD_binding_1"/>
    <property type="match status" value="1"/>
</dbReference>
<dbReference type="PANTHER" id="PTHR43513">
    <property type="entry name" value="DIHYDROOROTATE DEHYDROGENASE B (NAD(+)), ELECTRON TRANSFER SUBUNIT"/>
    <property type="match status" value="1"/>
</dbReference>
<evidence type="ECO:0000256" key="11">
    <source>
        <dbReference type="PIRSR" id="PIRSR006816-1"/>
    </source>
</evidence>
<feature type="domain" description="FAD-binding FR-type" evidence="13">
    <location>
        <begin position="1"/>
        <end position="99"/>
    </location>
</feature>
<dbReference type="InterPro" id="IPR001433">
    <property type="entry name" value="OxRdtase_FAD/NAD-bd"/>
</dbReference>